<accession>D5SPJ1</accession>
<reference evidence="5 6" key="1">
    <citation type="journal article" date="2010" name="Stand. Genomic Sci.">
        <title>Complete genome sequence of Planctomyces limnophilus type strain (Mu 290).</title>
        <authorList>
            <person name="Labutti K."/>
            <person name="Sikorski J."/>
            <person name="Schneider S."/>
            <person name="Nolan M."/>
            <person name="Lucas S."/>
            <person name="Glavina Del Rio T."/>
            <person name="Tice H."/>
            <person name="Cheng J.F."/>
            <person name="Goodwin L."/>
            <person name="Pitluck S."/>
            <person name="Liolios K."/>
            <person name="Ivanova N."/>
            <person name="Mavromatis K."/>
            <person name="Mikhailova N."/>
            <person name="Pati A."/>
            <person name="Chen A."/>
            <person name="Palaniappan K."/>
            <person name="Land M."/>
            <person name="Hauser L."/>
            <person name="Chang Y.J."/>
            <person name="Jeffries C.D."/>
            <person name="Tindall B.J."/>
            <person name="Rohde M."/>
            <person name="Goker M."/>
            <person name="Woyke T."/>
            <person name="Bristow J."/>
            <person name="Eisen J.A."/>
            <person name="Markowitz V."/>
            <person name="Hugenholtz P."/>
            <person name="Kyrpides N.C."/>
            <person name="Klenk H.P."/>
            <person name="Lapidus A."/>
        </authorList>
    </citation>
    <scope>NUCLEOTIDE SEQUENCE [LARGE SCALE GENOMIC DNA]</scope>
    <source>
        <strain evidence="6">ATCC 43296 / DSM 3776 / IFAM 1008 / Mu 290</strain>
    </source>
</reference>
<protein>
    <submittedName>
        <fullName evidence="5">Methyltransferase type 11</fullName>
    </submittedName>
</protein>
<evidence type="ECO:0000256" key="1">
    <source>
        <dbReference type="ARBA" id="ARBA00022428"/>
    </source>
</evidence>
<dbReference type="PANTHER" id="PTHR43591">
    <property type="entry name" value="METHYLTRANSFERASE"/>
    <property type="match status" value="1"/>
</dbReference>
<dbReference type="CDD" id="cd02440">
    <property type="entry name" value="AdoMet_MTases"/>
    <property type="match status" value="1"/>
</dbReference>
<dbReference type="SUPFAM" id="SSF53335">
    <property type="entry name" value="S-adenosyl-L-methionine-dependent methyltransferases"/>
    <property type="match status" value="1"/>
</dbReference>
<gene>
    <name evidence="5" type="ordered locus">Plim_0370</name>
</gene>
<dbReference type="SMR" id="D5SPJ1"/>
<keyword evidence="1" id="KW-0474">Menaquinone biosynthesis</keyword>
<keyword evidence="6" id="KW-1185">Reference proteome</keyword>
<dbReference type="Gene3D" id="3.40.50.150">
    <property type="entry name" value="Vaccinia Virus protein VP39"/>
    <property type="match status" value="1"/>
</dbReference>
<name>D5SPJ1_PLAL2</name>
<dbReference type="GO" id="GO:0032259">
    <property type="term" value="P:methylation"/>
    <property type="evidence" value="ECO:0007669"/>
    <property type="project" value="UniProtKB-KW"/>
</dbReference>
<dbReference type="eggNOG" id="COG2226">
    <property type="taxonomic scope" value="Bacteria"/>
</dbReference>
<evidence type="ECO:0000313" key="6">
    <source>
        <dbReference type="Proteomes" id="UP000002220"/>
    </source>
</evidence>
<evidence type="ECO:0000256" key="3">
    <source>
        <dbReference type="ARBA" id="ARBA00022679"/>
    </source>
</evidence>
<dbReference type="PROSITE" id="PS51608">
    <property type="entry name" value="SAM_MT_UBIE"/>
    <property type="match status" value="1"/>
</dbReference>
<dbReference type="Proteomes" id="UP000002220">
    <property type="component" value="Chromosome"/>
</dbReference>
<dbReference type="STRING" id="521674.Plim_0370"/>
<keyword evidence="4" id="KW-0949">S-adenosyl-L-methionine</keyword>
<dbReference type="GO" id="GO:0008168">
    <property type="term" value="F:methyltransferase activity"/>
    <property type="evidence" value="ECO:0007669"/>
    <property type="project" value="UniProtKB-KW"/>
</dbReference>
<dbReference type="EMBL" id="CP001744">
    <property type="protein sequence ID" value="ADG66221.1"/>
    <property type="molecule type" value="Genomic_DNA"/>
</dbReference>
<dbReference type="Pfam" id="PF01209">
    <property type="entry name" value="Ubie_methyltran"/>
    <property type="match status" value="1"/>
</dbReference>
<dbReference type="PANTHER" id="PTHR43591:SF24">
    <property type="entry name" value="2-METHOXY-6-POLYPRENYL-1,4-BENZOQUINOL METHYLASE, MITOCHONDRIAL"/>
    <property type="match status" value="1"/>
</dbReference>
<evidence type="ECO:0000313" key="5">
    <source>
        <dbReference type="EMBL" id="ADG66221.1"/>
    </source>
</evidence>
<evidence type="ECO:0000256" key="2">
    <source>
        <dbReference type="ARBA" id="ARBA00022603"/>
    </source>
</evidence>
<proteinExistence type="predicted"/>
<evidence type="ECO:0000256" key="4">
    <source>
        <dbReference type="ARBA" id="ARBA00022691"/>
    </source>
</evidence>
<dbReference type="KEGG" id="plm:Plim_0370"/>
<dbReference type="GO" id="GO:0009234">
    <property type="term" value="P:menaquinone biosynthetic process"/>
    <property type="evidence" value="ECO:0007669"/>
    <property type="project" value="UniProtKB-KW"/>
</dbReference>
<dbReference type="InterPro" id="IPR004033">
    <property type="entry name" value="UbiE/COQ5_MeTrFase"/>
</dbReference>
<organism evidence="5 6">
    <name type="scientific">Planctopirus limnophila (strain ATCC 43296 / DSM 3776 / IFAM 1008 / Mu 290)</name>
    <name type="common">Planctomyces limnophilus</name>
    <dbReference type="NCBI Taxonomy" id="521674"/>
    <lineage>
        <taxon>Bacteria</taxon>
        <taxon>Pseudomonadati</taxon>
        <taxon>Planctomycetota</taxon>
        <taxon>Planctomycetia</taxon>
        <taxon>Planctomycetales</taxon>
        <taxon>Planctomycetaceae</taxon>
        <taxon>Planctopirus</taxon>
    </lineage>
</organism>
<keyword evidence="3 5" id="KW-0808">Transferase</keyword>
<dbReference type="AlphaFoldDB" id="D5SPJ1"/>
<sequence>MRPRLEPRALFDEMAKTYGIVHVISSLGFAFFWRRQCAKAIDKESRVVLDVMSGAGEMVPILIRHIRCDAKIRLVDFSTGMCDRAQKNSKRWKREHLEVVNEDALSLSCPDNEFDAVTCSFGLKTLTTNEVDQFAAELWRVTKTNGTVSLLEFSVPRSRFLYPFFKLYVKHYVPLLGRILLGNPDNYRMLWEYTSEFKSCRGVIQNFERVGFQTRFYSHFFGCATQIVAVKV</sequence>
<keyword evidence="2 5" id="KW-0489">Methyltransferase</keyword>
<dbReference type="HOGENOM" id="CLU_037990_0_0_0"/>
<dbReference type="InterPro" id="IPR029063">
    <property type="entry name" value="SAM-dependent_MTases_sf"/>
</dbReference>